<dbReference type="PANTHER" id="PTHR43689:SF8">
    <property type="entry name" value="ALPHA_BETA-HYDROLASES SUPERFAMILY PROTEIN"/>
    <property type="match status" value="1"/>
</dbReference>
<dbReference type="Proteomes" id="UP000518300">
    <property type="component" value="Unassembled WGS sequence"/>
</dbReference>
<dbReference type="EMBL" id="JABBJJ010000060">
    <property type="protein sequence ID" value="NMO16203.1"/>
    <property type="molecule type" value="Genomic_DNA"/>
</dbReference>
<sequence length="324" mass="35999">MARRRRALVGIGGLLVVGGALAAGMRADVPASELEARHATPPSRFLEVDGLRIHYRDQGQGPALVLLHGSNASLFTWEGWVRELSAHHRVITLDLPGHGLTGPDAKGRYSWTDMARVLEDFRARLGLERFHLAGNSMGGSVAWHYALLHPERVERLILVDAAGYPREEPSPLVFRLMRAPGLGELLSRVSPRWVIDRNVRAVYGDPSKVTEENVDRYYALLLREGNRKATRERLRITTDDGLWKRLGEVRAPTLILWGAKDTWILPRYGERFDRDIPDSRLVVYPDLGHVPMEEDPARTAADARRFLAEGVTAPPAPASGGATP</sequence>
<keyword evidence="2" id="KW-0378">Hydrolase</keyword>
<evidence type="ECO:0000313" key="3">
    <source>
        <dbReference type="Proteomes" id="UP000518300"/>
    </source>
</evidence>
<protein>
    <submittedName>
        <fullName evidence="2">Alpha/beta hydrolase</fullName>
    </submittedName>
</protein>
<proteinExistence type="predicted"/>
<dbReference type="PANTHER" id="PTHR43689">
    <property type="entry name" value="HYDROLASE"/>
    <property type="match status" value="1"/>
</dbReference>
<gene>
    <name evidence="2" type="ORF">HG543_15285</name>
</gene>
<accession>A0A848LG22</accession>
<dbReference type="PRINTS" id="PR00111">
    <property type="entry name" value="ABHYDROLASE"/>
</dbReference>
<feature type="domain" description="AB hydrolase-1" evidence="1">
    <location>
        <begin position="62"/>
        <end position="296"/>
    </location>
</feature>
<name>A0A848LG22_9BACT</name>
<evidence type="ECO:0000313" key="2">
    <source>
        <dbReference type="EMBL" id="NMO16203.1"/>
    </source>
</evidence>
<dbReference type="Pfam" id="PF00561">
    <property type="entry name" value="Abhydrolase_1"/>
    <property type="match status" value="1"/>
</dbReference>
<dbReference type="InterPro" id="IPR029058">
    <property type="entry name" value="AB_hydrolase_fold"/>
</dbReference>
<dbReference type="SUPFAM" id="SSF53474">
    <property type="entry name" value="alpha/beta-Hydrolases"/>
    <property type="match status" value="1"/>
</dbReference>
<evidence type="ECO:0000259" key="1">
    <source>
        <dbReference type="Pfam" id="PF00561"/>
    </source>
</evidence>
<dbReference type="GO" id="GO:0016787">
    <property type="term" value="F:hydrolase activity"/>
    <property type="evidence" value="ECO:0007669"/>
    <property type="project" value="UniProtKB-KW"/>
</dbReference>
<dbReference type="Gene3D" id="3.40.50.1820">
    <property type="entry name" value="alpha/beta hydrolase"/>
    <property type="match status" value="1"/>
</dbReference>
<dbReference type="RefSeq" id="WP_169345495.1">
    <property type="nucleotide sequence ID" value="NZ_JABBJJ010000060.1"/>
</dbReference>
<dbReference type="InterPro" id="IPR000073">
    <property type="entry name" value="AB_hydrolase_1"/>
</dbReference>
<comment type="caution">
    <text evidence="2">The sequence shown here is derived from an EMBL/GenBank/DDBJ whole genome shotgun (WGS) entry which is preliminary data.</text>
</comment>
<organism evidence="2 3">
    <name type="scientific">Pyxidicoccus fallax</name>
    <dbReference type="NCBI Taxonomy" id="394095"/>
    <lineage>
        <taxon>Bacteria</taxon>
        <taxon>Pseudomonadati</taxon>
        <taxon>Myxococcota</taxon>
        <taxon>Myxococcia</taxon>
        <taxon>Myxococcales</taxon>
        <taxon>Cystobacterineae</taxon>
        <taxon>Myxococcaceae</taxon>
        <taxon>Pyxidicoccus</taxon>
    </lineage>
</organism>
<dbReference type="AlphaFoldDB" id="A0A848LG22"/>
<reference evidence="2 3" key="1">
    <citation type="submission" date="2020-04" db="EMBL/GenBank/DDBJ databases">
        <title>Draft genome of Pyxidicoccus fallax type strain.</title>
        <authorList>
            <person name="Whitworth D.E."/>
        </authorList>
    </citation>
    <scope>NUCLEOTIDE SEQUENCE [LARGE SCALE GENOMIC DNA]</scope>
    <source>
        <strain evidence="2 3">DSM 14698</strain>
    </source>
</reference>
<keyword evidence="3" id="KW-1185">Reference proteome</keyword>